<feature type="compositionally biased region" description="Basic and acidic residues" evidence="1">
    <location>
        <begin position="24"/>
        <end position="33"/>
    </location>
</feature>
<evidence type="ECO:0000256" key="1">
    <source>
        <dbReference type="SAM" id="MobiDB-lite"/>
    </source>
</evidence>
<dbReference type="AlphaFoldDB" id="A0AAW0ZEQ9"/>
<organism evidence="2 3">
    <name type="scientific">Tetragonisca angustula</name>
    <dbReference type="NCBI Taxonomy" id="166442"/>
    <lineage>
        <taxon>Eukaryota</taxon>
        <taxon>Metazoa</taxon>
        <taxon>Ecdysozoa</taxon>
        <taxon>Arthropoda</taxon>
        <taxon>Hexapoda</taxon>
        <taxon>Insecta</taxon>
        <taxon>Pterygota</taxon>
        <taxon>Neoptera</taxon>
        <taxon>Endopterygota</taxon>
        <taxon>Hymenoptera</taxon>
        <taxon>Apocrita</taxon>
        <taxon>Aculeata</taxon>
        <taxon>Apoidea</taxon>
        <taxon>Anthophila</taxon>
        <taxon>Apidae</taxon>
        <taxon>Tetragonisca</taxon>
    </lineage>
</organism>
<gene>
    <name evidence="2" type="ORF">QLX08_009778</name>
</gene>
<evidence type="ECO:0000313" key="2">
    <source>
        <dbReference type="EMBL" id="KAK9296103.1"/>
    </source>
</evidence>
<evidence type="ECO:0000313" key="3">
    <source>
        <dbReference type="Proteomes" id="UP001432146"/>
    </source>
</evidence>
<feature type="region of interest" description="Disordered" evidence="1">
    <location>
        <begin position="1"/>
        <end position="77"/>
    </location>
</feature>
<proteinExistence type="predicted"/>
<reference evidence="2 3" key="1">
    <citation type="submission" date="2024-05" db="EMBL/GenBank/DDBJ databases">
        <title>The nuclear and mitochondrial genome assemblies of Tetragonisca angustula (Apidae: Meliponini), a tiny yet remarkable pollinator in the Neotropics.</title>
        <authorList>
            <person name="Ferrari R."/>
            <person name="Ricardo P.C."/>
            <person name="Dias F.C."/>
            <person name="Araujo N.S."/>
            <person name="Soares D.O."/>
            <person name="Zhou Q.-S."/>
            <person name="Zhu C.-D."/>
            <person name="Coutinho L."/>
            <person name="Airas M.C."/>
            <person name="Batista T.M."/>
        </authorList>
    </citation>
    <scope>NUCLEOTIDE SEQUENCE [LARGE SCALE GENOMIC DNA]</scope>
    <source>
        <strain evidence="2">ASF017062</strain>
        <tissue evidence="2">Abdomen</tissue>
    </source>
</reference>
<name>A0AAW0ZEQ9_9HYME</name>
<sequence length="145" mass="16858">MKTTNEKKERKEKKKWNEEEMEKDSERVEERQPRTLTCRHRHYDGIDRSPNAAMRRCHPNGQQPLRPNPASAARGRMARFSRHVPAPCVRSLVVEDTQPPRTVVANAKTTWRSTNAPPPFPRAGKRQINFTHVNVNTKTIRRRSA</sequence>
<dbReference type="EMBL" id="JAWNGG020000225">
    <property type="protein sequence ID" value="KAK9296103.1"/>
    <property type="molecule type" value="Genomic_DNA"/>
</dbReference>
<comment type="caution">
    <text evidence="2">The sequence shown here is derived from an EMBL/GenBank/DDBJ whole genome shotgun (WGS) entry which is preliminary data.</text>
</comment>
<accession>A0AAW0ZEQ9</accession>
<dbReference type="Proteomes" id="UP001432146">
    <property type="component" value="Unassembled WGS sequence"/>
</dbReference>
<keyword evidence="3" id="KW-1185">Reference proteome</keyword>
<feature type="region of interest" description="Disordered" evidence="1">
    <location>
        <begin position="100"/>
        <end position="127"/>
    </location>
</feature>
<protein>
    <submittedName>
        <fullName evidence="2">Uncharacterized protein</fullName>
    </submittedName>
</protein>